<dbReference type="WBParaSite" id="nRc.2.0.1.t00170-RA">
    <property type="protein sequence ID" value="nRc.2.0.1.t00170-RA"/>
    <property type="gene ID" value="nRc.2.0.1.g00170"/>
</dbReference>
<keyword evidence="2" id="KW-0560">Oxidoreductase</keyword>
<keyword evidence="3" id="KW-0408">Iron</keyword>
<evidence type="ECO:0000259" key="4">
    <source>
        <dbReference type="Pfam" id="PF14226"/>
    </source>
</evidence>
<name>A0A915HFV0_ROMCU</name>
<evidence type="ECO:0000256" key="3">
    <source>
        <dbReference type="ARBA" id="ARBA00023004"/>
    </source>
</evidence>
<evidence type="ECO:0000256" key="2">
    <source>
        <dbReference type="ARBA" id="ARBA00023002"/>
    </source>
</evidence>
<protein>
    <submittedName>
        <fullName evidence="6">Non-haem dioxygenase N-terminal domain-containing protein</fullName>
    </submittedName>
</protein>
<dbReference type="InterPro" id="IPR027443">
    <property type="entry name" value="IPNS-like_sf"/>
</dbReference>
<dbReference type="GO" id="GO:0016491">
    <property type="term" value="F:oxidoreductase activity"/>
    <property type="evidence" value="ECO:0007669"/>
    <property type="project" value="UniProtKB-KW"/>
</dbReference>
<dbReference type="Pfam" id="PF14226">
    <property type="entry name" value="DIOX_N"/>
    <property type="match status" value="1"/>
</dbReference>
<dbReference type="GO" id="GO:0046872">
    <property type="term" value="F:metal ion binding"/>
    <property type="evidence" value="ECO:0007669"/>
    <property type="project" value="UniProtKB-KW"/>
</dbReference>
<dbReference type="Proteomes" id="UP000887565">
    <property type="component" value="Unplaced"/>
</dbReference>
<dbReference type="PANTHER" id="PTHR10209:SF881">
    <property type="entry name" value="FI07970P-RELATED"/>
    <property type="match status" value="1"/>
</dbReference>
<dbReference type="PANTHER" id="PTHR10209">
    <property type="entry name" value="OXIDOREDUCTASE, 2OG-FE II OXYGENASE FAMILY PROTEIN"/>
    <property type="match status" value="1"/>
</dbReference>
<organism evidence="5 6">
    <name type="scientific">Romanomermis culicivorax</name>
    <name type="common">Nematode worm</name>
    <dbReference type="NCBI Taxonomy" id="13658"/>
    <lineage>
        <taxon>Eukaryota</taxon>
        <taxon>Metazoa</taxon>
        <taxon>Ecdysozoa</taxon>
        <taxon>Nematoda</taxon>
        <taxon>Enoplea</taxon>
        <taxon>Dorylaimia</taxon>
        <taxon>Mermithida</taxon>
        <taxon>Mermithoidea</taxon>
        <taxon>Mermithidae</taxon>
        <taxon>Romanomermis</taxon>
    </lineage>
</organism>
<dbReference type="SUPFAM" id="SSF51197">
    <property type="entry name" value="Clavaminate synthase-like"/>
    <property type="match status" value="1"/>
</dbReference>
<accession>A0A915HFV0</accession>
<evidence type="ECO:0000313" key="6">
    <source>
        <dbReference type="WBParaSite" id="nRc.2.0.1.t00170-RA"/>
    </source>
</evidence>
<proteinExistence type="predicted"/>
<dbReference type="AlphaFoldDB" id="A0A915HFV0"/>
<sequence length="160" mass="18362">MVILTDENSSFDSFPIISLEKFLTEKSKQALEEAANSVDYALTNFGAFYLIDHGIEARVLDKVLKDLKTFFLKPVEEKRIYELKDNYRSAVDDLAFSLKKILSTAMGQEENFLEKLTYRAAPMMKANFYPACEKMSKDQPRLAEHTDVVPMTIMLQDDTK</sequence>
<feature type="domain" description="Non-haem dioxygenase N-terminal" evidence="4">
    <location>
        <begin position="15"/>
        <end position="100"/>
    </location>
</feature>
<dbReference type="Gene3D" id="2.60.120.330">
    <property type="entry name" value="B-lactam Antibiotic, Isopenicillin N Synthase, Chain"/>
    <property type="match status" value="2"/>
</dbReference>
<dbReference type="InterPro" id="IPR026992">
    <property type="entry name" value="DIOX_N"/>
</dbReference>
<evidence type="ECO:0000313" key="5">
    <source>
        <dbReference type="Proteomes" id="UP000887565"/>
    </source>
</evidence>
<evidence type="ECO:0000256" key="1">
    <source>
        <dbReference type="ARBA" id="ARBA00022723"/>
    </source>
</evidence>
<keyword evidence="5" id="KW-1185">Reference proteome</keyword>
<reference evidence="6" key="1">
    <citation type="submission" date="2022-11" db="UniProtKB">
        <authorList>
            <consortium name="WormBaseParasite"/>
        </authorList>
    </citation>
    <scope>IDENTIFICATION</scope>
</reference>
<keyword evidence="1" id="KW-0479">Metal-binding</keyword>